<dbReference type="PROSITE" id="PS50949">
    <property type="entry name" value="HTH_GNTR"/>
    <property type="match status" value="1"/>
</dbReference>
<keyword evidence="3" id="KW-0804">Transcription</keyword>
<dbReference type="GO" id="GO:0003700">
    <property type="term" value="F:DNA-binding transcription factor activity"/>
    <property type="evidence" value="ECO:0007669"/>
    <property type="project" value="InterPro"/>
</dbReference>
<sequence>MPADKPVARARRHATNAASASGAGSDAGATESRLLALHSPVANDDDQSAETRVETHIYRTIVDGVLAHRLTPGTKLPEPELCQLFDVGRALVRRVLERLAHDGIVTLRPNRGAVIAEPTPEETREIFEARRALERSLVALAVSRVTDDDLAMLRRQLGAEHEAMHRFDQPSWARLASDFHLRVAALAGNAVLLRYLTELISRCSLIVGLYEPPGYAPCEHEEHAAIVACIEQRDAAGAIARMHSHLEELERRIETTRMRGQKSLASLLGLPVPALADDVPPLSPAKRIARA</sequence>
<accession>A0A5E4XFD6</accession>
<dbReference type="Gene3D" id="1.20.120.530">
    <property type="entry name" value="GntR ligand-binding domain-like"/>
    <property type="match status" value="1"/>
</dbReference>
<dbReference type="InterPro" id="IPR008920">
    <property type="entry name" value="TF_FadR/GntR_C"/>
</dbReference>
<dbReference type="SMART" id="SM00895">
    <property type="entry name" value="FCD"/>
    <property type="match status" value="1"/>
</dbReference>
<evidence type="ECO:0000256" key="1">
    <source>
        <dbReference type="ARBA" id="ARBA00023015"/>
    </source>
</evidence>
<name>A0A5E4XFD6_9BURK</name>
<dbReference type="InterPro" id="IPR036388">
    <property type="entry name" value="WH-like_DNA-bd_sf"/>
</dbReference>
<dbReference type="SUPFAM" id="SSF48008">
    <property type="entry name" value="GntR ligand-binding domain-like"/>
    <property type="match status" value="1"/>
</dbReference>
<feature type="domain" description="HTH gntR-type" evidence="5">
    <location>
        <begin position="51"/>
        <end position="118"/>
    </location>
</feature>
<dbReference type="EMBL" id="CABPSC010000017">
    <property type="protein sequence ID" value="VVE35013.1"/>
    <property type="molecule type" value="Genomic_DNA"/>
</dbReference>
<dbReference type="OrthoDB" id="5243844at2"/>
<organism evidence="6 7">
    <name type="scientific">Pandoraea nosoerga</name>
    <dbReference type="NCBI Taxonomy" id="2508296"/>
    <lineage>
        <taxon>Bacteria</taxon>
        <taxon>Pseudomonadati</taxon>
        <taxon>Pseudomonadota</taxon>
        <taxon>Betaproteobacteria</taxon>
        <taxon>Burkholderiales</taxon>
        <taxon>Burkholderiaceae</taxon>
        <taxon>Pandoraea</taxon>
    </lineage>
</organism>
<gene>
    <name evidence="6" type="primary">rspR_3</name>
    <name evidence="6" type="ORF">PNO31109_03840</name>
</gene>
<dbReference type="Proteomes" id="UP000367825">
    <property type="component" value="Unassembled WGS sequence"/>
</dbReference>
<protein>
    <submittedName>
        <fullName evidence="6">HTH-type transcriptional repressor RspR</fullName>
    </submittedName>
</protein>
<dbReference type="Gene3D" id="1.10.10.10">
    <property type="entry name" value="Winged helix-like DNA-binding domain superfamily/Winged helix DNA-binding domain"/>
    <property type="match status" value="1"/>
</dbReference>
<dbReference type="InterPro" id="IPR000524">
    <property type="entry name" value="Tscrpt_reg_HTH_GntR"/>
</dbReference>
<dbReference type="InterPro" id="IPR011711">
    <property type="entry name" value="GntR_C"/>
</dbReference>
<dbReference type="Pfam" id="PF00392">
    <property type="entry name" value="GntR"/>
    <property type="match status" value="1"/>
</dbReference>
<keyword evidence="2" id="KW-0238">DNA-binding</keyword>
<feature type="region of interest" description="Disordered" evidence="4">
    <location>
        <begin position="1"/>
        <end position="31"/>
    </location>
</feature>
<dbReference type="RefSeq" id="WP_150557055.1">
    <property type="nucleotide sequence ID" value="NZ_CABPSC010000017.1"/>
</dbReference>
<dbReference type="PANTHER" id="PTHR43537:SF53">
    <property type="entry name" value="HTH-TYPE TRANSCRIPTIONAL REPRESSOR NANR"/>
    <property type="match status" value="1"/>
</dbReference>
<evidence type="ECO:0000256" key="4">
    <source>
        <dbReference type="SAM" id="MobiDB-lite"/>
    </source>
</evidence>
<dbReference type="SUPFAM" id="SSF46785">
    <property type="entry name" value="Winged helix' DNA-binding domain"/>
    <property type="match status" value="1"/>
</dbReference>
<dbReference type="Pfam" id="PF07729">
    <property type="entry name" value="FCD"/>
    <property type="match status" value="1"/>
</dbReference>
<dbReference type="PANTHER" id="PTHR43537">
    <property type="entry name" value="TRANSCRIPTIONAL REGULATOR, GNTR FAMILY"/>
    <property type="match status" value="1"/>
</dbReference>
<keyword evidence="7" id="KW-1185">Reference proteome</keyword>
<evidence type="ECO:0000256" key="3">
    <source>
        <dbReference type="ARBA" id="ARBA00023163"/>
    </source>
</evidence>
<evidence type="ECO:0000313" key="7">
    <source>
        <dbReference type="Proteomes" id="UP000367825"/>
    </source>
</evidence>
<reference evidence="6 7" key="1">
    <citation type="submission" date="2019-08" db="EMBL/GenBank/DDBJ databases">
        <authorList>
            <person name="Peeters C."/>
        </authorList>
    </citation>
    <scope>NUCLEOTIDE SEQUENCE [LARGE SCALE GENOMIC DNA]</scope>
    <source>
        <strain evidence="6 7">LMG 31109</strain>
    </source>
</reference>
<dbReference type="SMART" id="SM00345">
    <property type="entry name" value="HTH_GNTR"/>
    <property type="match status" value="1"/>
</dbReference>
<keyword evidence="1" id="KW-0805">Transcription regulation</keyword>
<evidence type="ECO:0000256" key="2">
    <source>
        <dbReference type="ARBA" id="ARBA00023125"/>
    </source>
</evidence>
<dbReference type="CDD" id="cd07377">
    <property type="entry name" value="WHTH_GntR"/>
    <property type="match status" value="1"/>
</dbReference>
<proteinExistence type="predicted"/>
<feature type="compositionally biased region" description="Low complexity" evidence="4">
    <location>
        <begin position="17"/>
        <end position="29"/>
    </location>
</feature>
<evidence type="ECO:0000313" key="6">
    <source>
        <dbReference type="EMBL" id="VVE35013.1"/>
    </source>
</evidence>
<dbReference type="GO" id="GO:0003677">
    <property type="term" value="F:DNA binding"/>
    <property type="evidence" value="ECO:0007669"/>
    <property type="project" value="UniProtKB-KW"/>
</dbReference>
<dbReference type="InterPro" id="IPR036390">
    <property type="entry name" value="WH_DNA-bd_sf"/>
</dbReference>
<evidence type="ECO:0000259" key="5">
    <source>
        <dbReference type="PROSITE" id="PS50949"/>
    </source>
</evidence>
<dbReference type="AlphaFoldDB" id="A0A5E4XFD6"/>